<keyword evidence="2" id="KW-1185">Reference proteome</keyword>
<dbReference type="Proteomes" id="UP000664701">
    <property type="component" value="Chromosome"/>
</dbReference>
<organism evidence="1 2">
    <name type="scientific">Candidatus Enterococcus lowellii</name>
    <dbReference type="NCBI Taxonomy" id="2230877"/>
    <lineage>
        <taxon>Bacteria</taxon>
        <taxon>Bacillati</taxon>
        <taxon>Bacillota</taxon>
        <taxon>Bacilli</taxon>
        <taxon>Lactobacillales</taxon>
        <taxon>Enterococcaceae</taxon>
        <taxon>Enterococcus</taxon>
    </lineage>
</organism>
<evidence type="ECO:0000313" key="2">
    <source>
        <dbReference type="Proteomes" id="UP000664701"/>
    </source>
</evidence>
<reference evidence="1 2" key="1">
    <citation type="submission" date="2024-03" db="EMBL/GenBank/DDBJ databases">
        <title>The Genome Sequence of Enterococcus sp. DIV2402.</title>
        <authorList>
            <consortium name="The Broad Institute Genomics Platform"/>
            <consortium name="The Broad Institute Microbial Omics Core"/>
            <consortium name="The Broad Institute Genomic Center for Infectious Diseases"/>
            <person name="Earl A."/>
            <person name="Manson A."/>
            <person name="Gilmore M."/>
            <person name="Schwartman J."/>
            <person name="Shea T."/>
            <person name="Abouelleil A."/>
            <person name="Cao P."/>
            <person name="Chapman S."/>
            <person name="Cusick C."/>
            <person name="Young S."/>
            <person name="Neafsey D."/>
            <person name="Nusbaum C."/>
            <person name="Birren B."/>
        </authorList>
    </citation>
    <scope>NUCLEOTIDE SEQUENCE [LARGE SCALE GENOMIC DNA]</scope>
    <source>
        <strain evidence="1 2">DIV2402</strain>
    </source>
</reference>
<name>A0ABZ2SNK3_9ENTE</name>
<dbReference type="EMBL" id="CP147251">
    <property type="protein sequence ID" value="WYJ75469.1"/>
    <property type="molecule type" value="Genomic_DNA"/>
</dbReference>
<accession>A0ABZ2SNK3</accession>
<protein>
    <submittedName>
        <fullName evidence="1">Uncharacterized protein</fullName>
    </submittedName>
</protein>
<evidence type="ECO:0000313" key="1">
    <source>
        <dbReference type="EMBL" id="WYJ75469.1"/>
    </source>
</evidence>
<gene>
    <name evidence="1" type="ORF">DOK78_000044</name>
</gene>
<proteinExistence type="predicted"/>
<sequence length="38" mass="4039">MKKVFLGILLTTVGVVSVGLFADEVKTDEAVFTQIVLG</sequence>